<evidence type="ECO:0000313" key="2">
    <source>
        <dbReference type="WBParaSite" id="PgR006_g078_t18"/>
    </source>
</evidence>
<organism evidence="1 2">
    <name type="scientific">Parascaris univalens</name>
    <name type="common">Nematode worm</name>
    <dbReference type="NCBI Taxonomy" id="6257"/>
    <lineage>
        <taxon>Eukaryota</taxon>
        <taxon>Metazoa</taxon>
        <taxon>Ecdysozoa</taxon>
        <taxon>Nematoda</taxon>
        <taxon>Chromadorea</taxon>
        <taxon>Rhabditida</taxon>
        <taxon>Spirurina</taxon>
        <taxon>Ascaridomorpha</taxon>
        <taxon>Ascaridoidea</taxon>
        <taxon>Ascarididae</taxon>
        <taxon>Parascaris</taxon>
    </lineage>
</organism>
<accession>A0A915AHS5</accession>
<protein>
    <submittedName>
        <fullName evidence="2">Tyrosine-protein kinase</fullName>
    </submittedName>
</protein>
<name>A0A915AHS5_PARUN</name>
<reference evidence="2" key="1">
    <citation type="submission" date="2022-11" db="UniProtKB">
        <authorList>
            <consortium name="WormBaseParasite"/>
        </authorList>
    </citation>
    <scope>IDENTIFICATION</scope>
</reference>
<sequence>MRESNTPTSYRCGTTHSGNEFTSLVRWSGILDPIAAARLLLGKTDDSARYVEDNLLVSECQKVKASEMHDGLSDRECFEWLPAAIGRTATFVENSRGAVDSWKGLSKHIRTMTAAHFFPKQAPHIVVDAKHCKNISILALQLAVGRLGSEQFRFPGYIQRKKWPRIRFQPKNELGCEVETATEDVLSALDLIISDGNGLQQATPVVIFYSLNYVGREDEAGVVLTSWWPN</sequence>
<dbReference type="Proteomes" id="UP000887569">
    <property type="component" value="Unplaced"/>
</dbReference>
<proteinExistence type="predicted"/>
<dbReference type="WBParaSite" id="PgR006_g078_t18">
    <property type="protein sequence ID" value="PgR006_g078_t18"/>
    <property type="gene ID" value="PgR006_g078"/>
</dbReference>
<keyword evidence="1" id="KW-1185">Reference proteome</keyword>
<dbReference type="AlphaFoldDB" id="A0A915AHS5"/>
<evidence type="ECO:0000313" key="1">
    <source>
        <dbReference type="Proteomes" id="UP000887569"/>
    </source>
</evidence>